<dbReference type="PANTHER" id="PTHR12801:SF45">
    <property type="entry name" value="RNA EXONUCLEASE 4"/>
    <property type="match status" value="1"/>
</dbReference>
<keyword evidence="11" id="KW-1185">Reference proteome</keyword>
<sequence length="261" mass="29033">MRLKRQSKGISPSAKRLKTIKAPVSFENGGKSSEGEIVRDNSSECSTDSLRSTCDSLASEIEAETAAKLTQCLSLDCEMVGVGIYRSSALARCSVVNYNGDVVCDVYVKPEQPVTDYRTKWSGIRKGDLNDGCTFQEARTQVRQIITGHTLVGHSLHSDLHALNLSHPRHLMRDTSKYCPIRGLAGLQRNMTPSLKDLTSILLSRTIQDGEHCSVEDARAAMSLYQLCEQQWEKELRGELSNQSYLSDLYWPSWTRTGNPS</sequence>
<dbReference type="InterPro" id="IPR047021">
    <property type="entry name" value="REXO1/3/4-like"/>
</dbReference>
<dbReference type="GO" id="GO:0005634">
    <property type="term" value="C:nucleus"/>
    <property type="evidence" value="ECO:0007669"/>
    <property type="project" value="UniProtKB-SubCell"/>
</dbReference>
<evidence type="ECO:0000256" key="4">
    <source>
        <dbReference type="ARBA" id="ARBA00022552"/>
    </source>
</evidence>
<dbReference type="OrthoDB" id="16516at2759"/>
<dbReference type="SMART" id="SM00479">
    <property type="entry name" value="EXOIII"/>
    <property type="match status" value="1"/>
</dbReference>
<evidence type="ECO:0000256" key="6">
    <source>
        <dbReference type="ARBA" id="ARBA00022801"/>
    </source>
</evidence>
<evidence type="ECO:0000256" key="9">
    <source>
        <dbReference type="ARBA" id="ARBA00025599"/>
    </source>
</evidence>
<evidence type="ECO:0000256" key="5">
    <source>
        <dbReference type="ARBA" id="ARBA00022722"/>
    </source>
</evidence>
<dbReference type="Proteomes" id="UP001152795">
    <property type="component" value="Unassembled WGS sequence"/>
</dbReference>
<dbReference type="GO" id="GO:0003676">
    <property type="term" value="F:nucleic acid binding"/>
    <property type="evidence" value="ECO:0007669"/>
    <property type="project" value="InterPro"/>
</dbReference>
<comment type="similarity">
    <text evidence="2">Belongs to the REXO4 family.</text>
</comment>
<dbReference type="InterPro" id="IPR036397">
    <property type="entry name" value="RNaseH_sf"/>
</dbReference>
<dbReference type="Pfam" id="PF00929">
    <property type="entry name" value="RNase_T"/>
    <property type="match status" value="1"/>
</dbReference>
<gene>
    <name evidence="10" type="ORF">PACLA_8A041932</name>
</gene>
<evidence type="ECO:0000256" key="1">
    <source>
        <dbReference type="ARBA" id="ARBA00004123"/>
    </source>
</evidence>
<dbReference type="InterPro" id="IPR037431">
    <property type="entry name" value="REX4_DEDDh_dom"/>
</dbReference>
<keyword evidence="8" id="KW-0539">Nucleus</keyword>
<keyword evidence="6" id="KW-0378">Hydrolase</keyword>
<reference evidence="10" key="1">
    <citation type="submission" date="2020-04" db="EMBL/GenBank/DDBJ databases">
        <authorList>
            <person name="Alioto T."/>
            <person name="Alioto T."/>
            <person name="Gomez Garrido J."/>
        </authorList>
    </citation>
    <scope>NUCLEOTIDE SEQUENCE</scope>
    <source>
        <strain evidence="10">A484AB</strain>
    </source>
</reference>
<organism evidence="10 11">
    <name type="scientific">Paramuricea clavata</name>
    <name type="common">Red gorgonian</name>
    <name type="synonym">Violescent sea-whip</name>
    <dbReference type="NCBI Taxonomy" id="317549"/>
    <lineage>
        <taxon>Eukaryota</taxon>
        <taxon>Metazoa</taxon>
        <taxon>Cnidaria</taxon>
        <taxon>Anthozoa</taxon>
        <taxon>Octocorallia</taxon>
        <taxon>Malacalcyonacea</taxon>
        <taxon>Plexauridae</taxon>
        <taxon>Paramuricea</taxon>
    </lineage>
</organism>
<dbReference type="InterPro" id="IPR012337">
    <property type="entry name" value="RNaseH-like_sf"/>
</dbReference>
<dbReference type="GO" id="GO:0008408">
    <property type="term" value="F:3'-5' exonuclease activity"/>
    <property type="evidence" value="ECO:0007669"/>
    <property type="project" value="InterPro"/>
</dbReference>
<dbReference type="InterPro" id="IPR013520">
    <property type="entry name" value="Ribonucl_H"/>
</dbReference>
<comment type="function">
    <text evidence="9">Exoribonuclease involved in ribosome biosynthesis. Involved in the processing of ITS1, the internal transcribed spacer localized between the 18S and 5.8S rRNAs.</text>
</comment>
<dbReference type="EMBL" id="CACRXK020004592">
    <property type="protein sequence ID" value="CAB4003309.1"/>
    <property type="molecule type" value="Genomic_DNA"/>
</dbReference>
<evidence type="ECO:0000256" key="3">
    <source>
        <dbReference type="ARBA" id="ARBA00016937"/>
    </source>
</evidence>
<protein>
    <recommendedName>
        <fullName evidence="3">RNA exonuclease 4</fullName>
    </recommendedName>
</protein>
<dbReference type="Gene3D" id="3.30.420.10">
    <property type="entry name" value="Ribonuclease H-like superfamily/Ribonuclease H"/>
    <property type="match status" value="1"/>
</dbReference>
<dbReference type="AlphaFoldDB" id="A0A7D9E786"/>
<evidence type="ECO:0000256" key="2">
    <source>
        <dbReference type="ARBA" id="ARBA00010489"/>
    </source>
</evidence>
<dbReference type="FunFam" id="3.30.420.10:FF:000007">
    <property type="entry name" value="Interferon-stimulated exonuclease gene 20"/>
    <property type="match status" value="1"/>
</dbReference>
<comment type="subcellular location">
    <subcellularLocation>
        <location evidence="1">Nucleus</location>
    </subcellularLocation>
</comment>
<dbReference type="PANTHER" id="PTHR12801">
    <property type="entry name" value="RNA EXONUCLEASE REXO1 / RECO3 FAMILY MEMBER-RELATED"/>
    <property type="match status" value="1"/>
</dbReference>
<keyword evidence="5" id="KW-0540">Nuclease</keyword>
<dbReference type="SUPFAM" id="SSF53098">
    <property type="entry name" value="Ribonuclease H-like"/>
    <property type="match status" value="1"/>
</dbReference>
<keyword evidence="7" id="KW-0269">Exonuclease</keyword>
<keyword evidence="4" id="KW-0698">rRNA processing</keyword>
<dbReference type="GO" id="GO:0006364">
    <property type="term" value="P:rRNA processing"/>
    <property type="evidence" value="ECO:0007669"/>
    <property type="project" value="UniProtKB-KW"/>
</dbReference>
<evidence type="ECO:0000256" key="8">
    <source>
        <dbReference type="ARBA" id="ARBA00023242"/>
    </source>
</evidence>
<proteinExistence type="inferred from homology"/>
<dbReference type="CDD" id="cd06144">
    <property type="entry name" value="REX4_like"/>
    <property type="match status" value="1"/>
</dbReference>
<evidence type="ECO:0000313" key="11">
    <source>
        <dbReference type="Proteomes" id="UP001152795"/>
    </source>
</evidence>
<evidence type="ECO:0000313" key="10">
    <source>
        <dbReference type="EMBL" id="CAB4003309.1"/>
    </source>
</evidence>
<accession>A0A7D9E786</accession>
<name>A0A7D9E786_PARCT</name>
<evidence type="ECO:0000256" key="7">
    <source>
        <dbReference type="ARBA" id="ARBA00022839"/>
    </source>
</evidence>
<comment type="caution">
    <text evidence="10">The sequence shown here is derived from an EMBL/GenBank/DDBJ whole genome shotgun (WGS) entry which is preliminary data.</text>
</comment>